<gene>
    <name evidence="1" type="ORF">BOTBODRAFT_340753</name>
</gene>
<sequence>MRDDPFYIPDKNEKYSAIFRDHVPLLLLSETQRSRMQPLLDSEAVKPYMWYLEHSIQLESTPNGPRMHEADVTKKYAERMQYIRRLVFHRHKTPPPPEVSTALAKLQGFHVYTVDSVNTTYHLDGIHITTTGNLAVDQSAAQFAIFVNRDCTPARRDLLICLQLAELLEVDMEGISSIMAQDPEILLEYVEAIGLPHIPSTVLDEDHAHMQDRLLEYPGLPESPATINSPQPKRPNNGGAISAEYFAYNVLKFLPQFGPKNWTSELRGEVKEFDGYQGKAVADFVYEDSEGALTNMLYGAERKQAWRNQWPTYHLKVKATPGQMGQQYVFEMSRDDIEAASRHSTYRSVGTVPREVYVIIRVYDAEGTAPSYRIYPDPLLLLRKGELRIVSDVGILPMEDDCAPRK</sequence>
<dbReference type="HOGENOM" id="CLU_677906_0_0_1"/>
<evidence type="ECO:0000313" key="2">
    <source>
        <dbReference type="Proteomes" id="UP000027195"/>
    </source>
</evidence>
<name>A0A067MGY1_BOTB1</name>
<protein>
    <recommendedName>
        <fullName evidence="3">Protein NO VEIN C-terminal domain-containing protein</fullName>
    </recommendedName>
</protein>
<dbReference type="EMBL" id="KL198036">
    <property type="protein sequence ID" value="KDQ14779.1"/>
    <property type="molecule type" value="Genomic_DNA"/>
</dbReference>
<keyword evidence="2" id="KW-1185">Reference proteome</keyword>
<reference evidence="2" key="1">
    <citation type="journal article" date="2014" name="Proc. Natl. Acad. Sci. U.S.A.">
        <title>Extensive sampling of basidiomycete genomes demonstrates inadequacy of the white-rot/brown-rot paradigm for wood decay fungi.</title>
        <authorList>
            <person name="Riley R."/>
            <person name="Salamov A.A."/>
            <person name="Brown D.W."/>
            <person name="Nagy L.G."/>
            <person name="Floudas D."/>
            <person name="Held B.W."/>
            <person name="Levasseur A."/>
            <person name="Lombard V."/>
            <person name="Morin E."/>
            <person name="Otillar R."/>
            <person name="Lindquist E.A."/>
            <person name="Sun H."/>
            <person name="LaButti K.M."/>
            <person name="Schmutz J."/>
            <person name="Jabbour D."/>
            <person name="Luo H."/>
            <person name="Baker S.E."/>
            <person name="Pisabarro A.G."/>
            <person name="Walton J.D."/>
            <person name="Blanchette R.A."/>
            <person name="Henrissat B."/>
            <person name="Martin F."/>
            <person name="Cullen D."/>
            <person name="Hibbett D.S."/>
            <person name="Grigoriev I.V."/>
        </authorList>
    </citation>
    <scope>NUCLEOTIDE SEQUENCE [LARGE SCALE GENOMIC DNA]</scope>
    <source>
        <strain evidence="2">FD-172 SS1</strain>
    </source>
</reference>
<proteinExistence type="predicted"/>
<dbReference type="InParanoid" id="A0A067MGY1"/>
<accession>A0A067MGY1</accession>
<dbReference type="STRING" id="930990.A0A067MGY1"/>
<dbReference type="OrthoDB" id="2796942at2759"/>
<organism evidence="1 2">
    <name type="scientific">Botryobasidium botryosum (strain FD-172 SS1)</name>
    <dbReference type="NCBI Taxonomy" id="930990"/>
    <lineage>
        <taxon>Eukaryota</taxon>
        <taxon>Fungi</taxon>
        <taxon>Dikarya</taxon>
        <taxon>Basidiomycota</taxon>
        <taxon>Agaricomycotina</taxon>
        <taxon>Agaricomycetes</taxon>
        <taxon>Cantharellales</taxon>
        <taxon>Botryobasidiaceae</taxon>
        <taxon>Botryobasidium</taxon>
    </lineage>
</organism>
<evidence type="ECO:0000313" key="1">
    <source>
        <dbReference type="EMBL" id="KDQ14779.1"/>
    </source>
</evidence>
<evidence type="ECO:0008006" key="3">
    <source>
        <dbReference type="Google" id="ProtNLM"/>
    </source>
</evidence>
<dbReference type="AlphaFoldDB" id="A0A067MGY1"/>
<dbReference type="Proteomes" id="UP000027195">
    <property type="component" value="Unassembled WGS sequence"/>
</dbReference>